<protein>
    <submittedName>
        <fullName evidence="2">Calcineurin-like phosphoesterase 5</fullName>
    </submittedName>
</protein>
<dbReference type="Proteomes" id="UP000194151">
    <property type="component" value="Chromosome"/>
</dbReference>
<accession>A0A1W6YKY8</accession>
<keyword evidence="3" id="KW-1185">Reference proteome</keyword>
<name>A0A1W6YKY8_9BORD</name>
<feature type="domain" description="Calcineurin-like phosphoesterase" evidence="1">
    <location>
        <begin position="23"/>
        <end position="234"/>
    </location>
</feature>
<organism evidence="2 3">
    <name type="scientific">Bordetella genomosp. 8</name>
    <dbReference type="NCBI Taxonomy" id="1416806"/>
    <lineage>
        <taxon>Bacteria</taxon>
        <taxon>Pseudomonadati</taxon>
        <taxon>Pseudomonadota</taxon>
        <taxon>Betaproteobacteria</taxon>
        <taxon>Burkholderiales</taxon>
        <taxon>Alcaligenaceae</taxon>
        <taxon>Bordetella</taxon>
    </lineage>
</organism>
<dbReference type="OrthoDB" id="9780884at2"/>
<dbReference type="InterPro" id="IPR029052">
    <property type="entry name" value="Metallo-depent_PP-like"/>
</dbReference>
<dbReference type="SUPFAM" id="SSF56300">
    <property type="entry name" value="Metallo-dependent phosphatases"/>
    <property type="match status" value="1"/>
</dbReference>
<proteinExistence type="predicted"/>
<evidence type="ECO:0000259" key="1">
    <source>
        <dbReference type="Pfam" id="PF00149"/>
    </source>
</evidence>
<reference evidence="2 3" key="1">
    <citation type="submission" date="2017-05" db="EMBL/GenBank/DDBJ databases">
        <title>Complete and WGS of Bordetella genogroups.</title>
        <authorList>
            <person name="Spilker T."/>
            <person name="LiPuma J."/>
        </authorList>
    </citation>
    <scope>NUCLEOTIDE SEQUENCE [LARGE SCALE GENOMIC DNA]</scope>
    <source>
        <strain evidence="2 3">AU19157</strain>
    </source>
</reference>
<dbReference type="KEGG" id="bgv:CAL12_13645"/>
<dbReference type="InterPro" id="IPR004843">
    <property type="entry name" value="Calcineurin-like_PHP"/>
</dbReference>
<dbReference type="AlphaFoldDB" id="A0A1W6YKY8"/>
<dbReference type="RefSeq" id="WP_086064940.1">
    <property type="nucleotide sequence ID" value="NZ_CP021108.1"/>
</dbReference>
<dbReference type="EMBL" id="CP021108">
    <property type="protein sequence ID" value="ARP81755.1"/>
    <property type="molecule type" value="Genomic_DNA"/>
</dbReference>
<sequence>MNSTDEARKSTVAREPRGARLFSFAVVADTHVNEDEHTCASPFATNARANARARHVFQDIAQLPTTPDFVIHLGDIVHPVPGLPAFDEAARRFKEMAAVLPMPLHVVPGNHDVGDKRVDWMPADVVCAEYLDKYRATFGDDYYAVDQGPVRFIYLNALLFNSGLAGEAEQMAWLDEQLATATGRVFMSLHYPPFLHRRDEKGSYDNIDEPGRSWLLERMAHERVEAVFCGHVHNFWYETVGNAELYMLPSTAFLRHDFSEFYRVPPMDEYGRGDVNKFGYFVVDVYEHGHAAQLVRTRGRSAEERATSARDTVPHVLTHTKTASPRGIAAEMRHPWAEVVEIPCTGGVQEFGRKPARNDYPLMAMWEMGLRTLKIPLQDLAGEETLRRARMMSDVGHGFVITCLGCPDPRLIEGAVRAGVHVDALEVNLTQARLAQSADRLRGLRGASDAQLIYAKIRGVDDDKHFDGKHYSHFVNTGMRPAELAGAAWLRQSVAAGLIDGYTVRLDWGTDIHAAHRSLSRQAREDGCVIWGAVKLAHELASANEDDMAIAALVADAYIAARMDEGVRYAFDTFMDVDRGYFPRNGFIDRRYDPRLAARVLAGLNALLPHGRIHSVNVTGTSSGAKRIDMRIGDEAYHLVSGAHAAAEALSSGLAPRLRTIDLTEDGGDGAGETVRLIRP</sequence>
<dbReference type="PANTHER" id="PTHR43143:SF1">
    <property type="entry name" value="SERINE_THREONINE-PROTEIN PHOSPHATASE CPPED1"/>
    <property type="match status" value="1"/>
</dbReference>
<dbReference type="STRING" id="1416806.CAL12_13645"/>
<dbReference type="GO" id="GO:0016787">
    <property type="term" value="F:hydrolase activity"/>
    <property type="evidence" value="ECO:0007669"/>
    <property type="project" value="InterPro"/>
</dbReference>
<dbReference type="Pfam" id="PF00149">
    <property type="entry name" value="Metallophos"/>
    <property type="match status" value="1"/>
</dbReference>
<gene>
    <name evidence="2" type="ORF">CAL12_13645</name>
</gene>
<evidence type="ECO:0000313" key="2">
    <source>
        <dbReference type="EMBL" id="ARP81755.1"/>
    </source>
</evidence>
<dbReference type="Gene3D" id="3.60.21.10">
    <property type="match status" value="1"/>
</dbReference>
<dbReference type="InterPro" id="IPR051918">
    <property type="entry name" value="STPP_CPPED1"/>
</dbReference>
<dbReference type="PANTHER" id="PTHR43143">
    <property type="entry name" value="METALLOPHOSPHOESTERASE, CALCINEURIN SUPERFAMILY"/>
    <property type="match status" value="1"/>
</dbReference>
<evidence type="ECO:0000313" key="3">
    <source>
        <dbReference type="Proteomes" id="UP000194151"/>
    </source>
</evidence>